<accession>A0AAD9T687</accession>
<evidence type="ECO:0000313" key="8">
    <source>
        <dbReference type="Proteomes" id="UP001285354"/>
    </source>
</evidence>
<keyword evidence="3" id="KW-0805">Transcription regulation</keyword>
<feature type="region of interest" description="Disordered" evidence="6">
    <location>
        <begin position="519"/>
        <end position="548"/>
    </location>
</feature>
<evidence type="ECO:0000256" key="3">
    <source>
        <dbReference type="ARBA" id="ARBA00023015"/>
    </source>
</evidence>
<keyword evidence="4" id="KW-0804">Transcription</keyword>
<keyword evidence="5" id="KW-0539">Nucleus</keyword>
<comment type="caution">
    <text evidence="7">The sequence shown here is derived from an EMBL/GenBank/DDBJ whole genome shotgun (WGS) entry which is preliminary data.</text>
</comment>
<dbReference type="PANTHER" id="PTHR21964">
    <property type="entry name" value="BREAST CANCER METASTASIS-SUPPRESSOR 1"/>
    <property type="match status" value="1"/>
</dbReference>
<dbReference type="InterPro" id="IPR013907">
    <property type="entry name" value="Sds3"/>
</dbReference>
<feature type="compositionally biased region" description="Basic and acidic residues" evidence="6">
    <location>
        <begin position="253"/>
        <end position="268"/>
    </location>
</feature>
<sequence length="548" mass="61316">MSISPQNSPAMGSYRIERQQTNSPPLQPQQLSKRDKKRTVLAERLAEITTLFSANRDQHYRTQLHAIQIDSNLIAEADVHSKLPLPDDAEQIDELVKRNIQKTMMKSVGPEPPQRAGRIYSDFATEVNDAQEERDTALVTLKRDYDVKMNEINANHAYKKLVSKNEYKSLSETLRDRLINSVMSKKARLSKDKDAIEIGEGNTHALLLHPSQFGIANPVSPSNIHGKRATRHRRDAEEPPNFPESHKRKRKAHDRDESPAPGRQRTENGAKTPAWMAEKQQLMSHQIHSPLYSIDKLFNEKELSMTYNASALAAHSYMLRHPPFSEDVDNQTNGKSESNLDHEKVHTAGEGNGEDVESPLGGTMMERQFSHATRSTRGNMVSSGYGIDMFNEINYPSNLLALTRQIPRLPQMIVSGNVRQFASNPSKDAVVSLQGLSPEEANAEIEVMRRARTYNDERGFGSNLALDTGAKTLLEEAAYPKKYQHWVKSDNKDKMVTGSLPTSNLRGDCGGEPMLKQISASSMGGTPMSRQPTDDSITKSGKRAARRV</sequence>
<feature type="region of interest" description="Disordered" evidence="6">
    <location>
        <begin position="323"/>
        <end position="360"/>
    </location>
</feature>
<keyword evidence="8" id="KW-1185">Reference proteome</keyword>
<gene>
    <name evidence="7" type="ORF">QTJ16_000741</name>
</gene>
<evidence type="ECO:0000256" key="1">
    <source>
        <dbReference type="ARBA" id="ARBA00004123"/>
    </source>
</evidence>
<feature type="region of interest" description="Disordered" evidence="6">
    <location>
        <begin position="217"/>
        <end position="271"/>
    </location>
</feature>
<feature type="compositionally biased region" description="Polar residues" evidence="6">
    <location>
        <begin position="19"/>
        <end position="31"/>
    </location>
</feature>
<evidence type="ECO:0000256" key="4">
    <source>
        <dbReference type="ARBA" id="ARBA00023163"/>
    </source>
</evidence>
<protein>
    <recommendedName>
        <fullName evidence="9">Deacetylase complex subunit</fullName>
    </recommendedName>
</protein>
<dbReference type="GO" id="GO:0005654">
    <property type="term" value="C:nucleoplasm"/>
    <property type="evidence" value="ECO:0007669"/>
    <property type="project" value="UniProtKB-ARBA"/>
</dbReference>
<dbReference type="Proteomes" id="UP001285354">
    <property type="component" value="Unassembled WGS sequence"/>
</dbReference>
<reference evidence="7" key="1">
    <citation type="submission" date="2023-06" db="EMBL/GenBank/DDBJ databases">
        <title>Draft genome of Marssonina rosae.</title>
        <authorList>
            <person name="Cheng Q."/>
        </authorList>
    </citation>
    <scope>NUCLEOTIDE SEQUENCE</scope>
    <source>
        <strain evidence="7">R4</strain>
    </source>
</reference>
<feature type="region of interest" description="Disordered" evidence="6">
    <location>
        <begin position="1"/>
        <end position="37"/>
    </location>
</feature>
<evidence type="ECO:0000313" key="7">
    <source>
        <dbReference type="EMBL" id="KAK2629921.1"/>
    </source>
</evidence>
<dbReference type="AlphaFoldDB" id="A0AAD9T687"/>
<dbReference type="EMBL" id="JAUBYV010000001">
    <property type="protein sequence ID" value="KAK2629921.1"/>
    <property type="molecule type" value="Genomic_DNA"/>
</dbReference>
<comment type="subcellular location">
    <subcellularLocation>
        <location evidence="1">Nucleus</location>
    </subcellularLocation>
</comment>
<organism evidence="7 8">
    <name type="scientific">Diplocarpon rosae</name>
    <dbReference type="NCBI Taxonomy" id="946125"/>
    <lineage>
        <taxon>Eukaryota</taxon>
        <taxon>Fungi</taxon>
        <taxon>Dikarya</taxon>
        <taxon>Ascomycota</taxon>
        <taxon>Pezizomycotina</taxon>
        <taxon>Leotiomycetes</taxon>
        <taxon>Helotiales</taxon>
        <taxon>Drepanopezizaceae</taxon>
        <taxon>Diplocarpon</taxon>
    </lineage>
</organism>
<evidence type="ECO:0008006" key="9">
    <source>
        <dbReference type="Google" id="ProtNLM"/>
    </source>
</evidence>
<evidence type="ECO:0000256" key="2">
    <source>
        <dbReference type="ARBA" id="ARBA00022491"/>
    </source>
</evidence>
<evidence type="ECO:0000256" key="5">
    <source>
        <dbReference type="ARBA" id="ARBA00023242"/>
    </source>
</evidence>
<feature type="compositionally biased region" description="Polar residues" evidence="6">
    <location>
        <begin position="1"/>
        <end position="10"/>
    </location>
</feature>
<dbReference type="Pfam" id="PF08598">
    <property type="entry name" value="Sds3"/>
    <property type="match status" value="1"/>
</dbReference>
<evidence type="ECO:0000256" key="6">
    <source>
        <dbReference type="SAM" id="MobiDB-lite"/>
    </source>
</evidence>
<feature type="compositionally biased region" description="Polar residues" evidence="6">
    <location>
        <begin position="519"/>
        <end position="531"/>
    </location>
</feature>
<name>A0AAD9T687_9HELO</name>
<dbReference type="GO" id="GO:0010468">
    <property type="term" value="P:regulation of gene expression"/>
    <property type="evidence" value="ECO:0007669"/>
    <property type="project" value="UniProtKB-ARBA"/>
</dbReference>
<feature type="compositionally biased region" description="Basic and acidic residues" evidence="6">
    <location>
        <begin position="338"/>
        <end position="347"/>
    </location>
</feature>
<proteinExistence type="predicted"/>
<keyword evidence="2" id="KW-0678">Repressor</keyword>
<dbReference type="SMART" id="SM01401">
    <property type="entry name" value="Sds3"/>
    <property type="match status" value="1"/>
</dbReference>